<dbReference type="Gene3D" id="3.40.50.300">
    <property type="entry name" value="P-loop containing nucleotide triphosphate hydrolases"/>
    <property type="match status" value="2"/>
</dbReference>
<dbReference type="InterPro" id="IPR014001">
    <property type="entry name" value="Helicase_ATP-bd"/>
</dbReference>
<evidence type="ECO:0000256" key="10">
    <source>
        <dbReference type="ARBA" id="ARBA00023125"/>
    </source>
</evidence>
<dbReference type="CDD" id="cd22332">
    <property type="entry name" value="HsdR_N"/>
    <property type="match status" value="1"/>
</dbReference>
<evidence type="ECO:0000256" key="7">
    <source>
        <dbReference type="ARBA" id="ARBA00022759"/>
    </source>
</evidence>
<evidence type="ECO:0000256" key="5">
    <source>
        <dbReference type="ARBA" id="ARBA00022741"/>
    </source>
</evidence>
<dbReference type="Proteomes" id="UP000009005">
    <property type="component" value="Chromosome"/>
</dbReference>
<dbReference type="PANTHER" id="PTHR30195">
    <property type="entry name" value="TYPE I SITE-SPECIFIC DEOXYRIBONUCLEASE PROTEIN SUBUNIT M AND R"/>
    <property type="match status" value="1"/>
</dbReference>
<evidence type="ECO:0000313" key="15">
    <source>
        <dbReference type="EMBL" id="AFN65272.1"/>
    </source>
</evidence>
<evidence type="ECO:0000256" key="2">
    <source>
        <dbReference type="ARBA" id="ARBA00008598"/>
    </source>
</evidence>
<dbReference type="GO" id="GO:0009035">
    <property type="term" value="F:type I site-specific deoxyribonuclease activity"/>
    <property type="evidence" value="ECO:0007669"/>
    <property type="project" value="UniProtKB-EC"/>
</dbReference>
<evidence type="ECO:0000256" key="4">
    <source>
        <dbReference type="ARBA" id="ARBA00022722"/>
    </source>
</evidence>
<gene>
    <name evidence="15" type="ordered locus">WEN_02425</name>
</gene>
<evidence type="ECO:0000256" key="12">
    <source>
        <dbReference type="SAM" id="Coils"/>
    </source>
</evidence>
<dbReference type="InterPro" id="IPR027417">
    <property type="entry name" value="P-loop_NTPase"/>
</dbReference>
<dbReference type="GO" id="GO:0005524">
    <property type="term" value="F:ATP binding"/>
    <property type="evidence" value="ECO:0007669"/>
    <property type="project" value="UniProtKB-KW"/>
</dbReference>
<dbReference type="InterPro" id="IPR004473">
    <property type="entry name" value="Restrct_endonuc_typeI_HsdR"/>
</dbReference>
<feature type="compositionally biased region" description="Basic and acidic residues" evidence="13">
    <location>
        <begin position="373"/>
        <end position="383"/>
    </location>
</feature>
<accession>I6ZFA2</accession>
<protein>
    <recommendedName>
        <fullName evidence="11">Type I restriction enzyme endonuclease subunit</fullName>
        <shortName evidence="11">R protein</shortName>
        <ecNumber evidence="11">3.1.21.3</ecNumber>
    </recommendedName>
</protein>
<name>I6ZFA2_MYCWM</name>
<dbReference type="SUPFAM" id="SSF52540">
    <property type="entry name" value="P-loop containing nucleoside triphosphate hydrolases"/>
    <property type="match status" value="2"/>
</dbReference>
<keyword evidence="5 11" id="KW-0547">Nucleotide-binding</keyword>
<dbReference type="InterPro" id="IPR051268">
    <property type="entry name" value="Type-I_R_enzyme_R_subunit"/>
</dbReference>
<feature type="region of interest" description="Disordered" evidence="13">
    <location>
        <begin position="373"/>
        <end position="399"/>
    </location>
</feature>
<keyword evidence="9 11" id="KW-0067">ATP-binding</keyword>
<evidence type="ECO:0000256" key="11">
    <source>
        <dbReference type="RuleBase" id="RU364115"/>
    </source>
</evidence>
<sequence length="934" mass="109502">MEVKLDLVIYINGIPLFVWEFKDPKKDLFEKDTLLGTEQLIRYNEKAIPELFRYNAFCVICNGLEGVKYGVSWGEYGDYKEWKRVFKEDKPINKNILIVTIRGLFNKSRIVEILENFICFSDTDPKKKIVCRYPQYFGATKLLESIENNCKKDTQGTGKGGIYFGATGCGKSYTMLFLSRLLLKSNKLNRPTILLITDRRELNYQLRKLFYDHKEYLQCEEVVGIEKSKEHLKRTLANATPGGIYLTNIQKFLSIDEVLTEKWNFVCISDEAHRTQDSLSGHYKRTFEGEGLRHCKHLAQVLRDSLPNATYVGFTATPRDKTLEVFGSIVDVYSMEQSKYDGFTVQILTNSKETKLRLDERIAREINSIYREMESEGTNKEKIEEDQESRTRRRKALSSPKRLRAVTENIIEDYERRVSLRQTVREKAMIVADNKEAAFIIYQTIKEKRPTWFANEDPLFPERSMVNLVISVTPEDREELKEVAGDSGRHNKLANEFKKEKSSFKIAIVCRMWLTGFDVPSLDLMYLDRYVKGHELIQAISRVNRSFLGKRVGMVICYLPLKKRWIEAFKALEEMGEMSRPVEIDELAERLKMQIGEVDSLFSVNEEWGEGVKQFFWGSEVEKMVFVRKIAEWINKQTEQWRVEILNKLKKLHITYQQCKSYENLEDECKNAVMLFEAIKREWKTPTRAEKIQGERIDALMKHAFDVHGEIRDEGDEILDMSFNYSRDPIDMGSYFSISPESLEDRAKMYEKINNLTEQLNDKGEKGQIFSEKLKDLVSRINSSWDEQTKYEQIKQEIQQIIQEAQTLLEEGEEEKKERKLSDLIYSKVLVHVRDKYAFNFQDEKMRNLSEEIRQIGDKYIKQIDWDKKIATRSRITKALDFSLKNAEWPPFPPEKDLEDQPSSSYSTSVVIKETIELLIYVFKNIVQEEKKEE</sequence>
<evidence type="ECO:0000256" key="8">
    <source>
        <dbReference type="ARBA" id="ARBA00022801"/>
    </source>
</evidence>
<dbReference type="GO" id="GO:0003677">
    <property type="term" value="F:DNA binding"/>
    <property type="evidence" value="ECO:0007669"/>
    <property type="project" value="UniProtKB-KW"/>
</dbReference>
<dbReference type="NCBIfam" id="TIGR00348">
    <property type="entry name" value="hsdR"/>
    <property type="match status" value="1"/>
</dbReference>
<evidence type="ECO:0000256" key="6">
    <source>
        <dbReference type="ARBA" id="ARBA00022747"/>
    </source>
</evidence>
<comment type="function">
    <text evidence="11">Subunit R is required for both nuclease and ATPase activities, but not for modification.</text>
</comment>
<keyword evidence="16" id="KW-1185">Reference proteome</keyword>
<dbReference type="HOGENOM" id="CLU_005762_1_0_14"/>
<dbReference type="OrthoDB" id="9758243at2"/>
<keyword evidence="12" id="KW-0175">Coiled coil</keyword>
<evidence type="ECO:0000256" key="3">
    <source>
        <dbReference type="ARBA" id="ARBA00011296"/>
    </source>
</evidence>
<dbReference type="Pfam" id="PF18766">
    <property type="entry name" value="SWI2_SNF2"/>
    <property type="match status" value="1"/>
</dbReference>
<dbReference type="PANTHER" id="PTHR30195:SF15">
    <property type="entry name" value="TYPE I RESTRICTION ENZYME HINDI ENDONUCLEASE SUBUNIT"/>
    <property type="match status" value="1"/>
</dbReference>
<dbReference type="REBASE" id="53470">
    <property type="entry name" value="MweMORF2430P"/>
</dbReference>
<dbReference type="STRING" id="1197325.WEN_02425"/>
<keyword evidence="10 11" id="KW-0238">DNA-binding</keyword>
<keyword evidence="8 11" id="KW-0378">Hydrolase</keyword>
<keyword evidence="7" id="KW-0255">Endonuclease</keyword>
<comment type="subunit">
    <text evidence="3 11">The type I restriction/modification system is composed of three polypeptides R, M and S.</text>
</comment>
<comment type="catalytic activity">
    <reaction evidence="1 11">
        <text>Endonucleolytic cleavage of DNA to give random double-stranded fragments with terminal 5'-phosphates, ATP is simultaneously hydrolyzed.</text>
        <dbReference type="EC" id="3.1.21.3"/>
    </reaction>
</comment>
<proteinExistence type="inferred from homology"/>
<feature type="domain" description="Helicase ATP-binding" evidence="14">
    <location>
        <begin position="152"/>
        <end position="336"/>
    </location>
</feature>
<evidence type="ECO:0000313" key="16">
    <source>
        <dbReference type="Proteomes" id="UP000009005"/>
    </source>
</evidence>
<dbReference type="EMBL" id="CP003703">
    <property type="protein sequence ID" value="AFN65272.1"/>
    <property type="molecule type" value="Genomic_DNA"/>
</dbReference>
<dbReference type="InterPro" id="IPR055180">
    <property type="entry name" value="HsdR_RecA-like_helicase_dom_2"/>
</dbReference>
<dbReference type="KEGG" id="mwe:WEN_02425"/>
<dbReference type="Pfam" id="PF04313">
    <property type="entry name" value="HSDR_N"/>
    <property type="match status" value="1"/>
</dbReference>
<dbReference type="Gene3D" id="3.90.1570.50">
    <property type="match status" value="1"/>
</dbReference>
<evidence type="ECO:0000256" key="9">
    <source>
        <dbReference type="ARBA" id="ARBA00022840"/>
    </source>
</evidence>
<dbReference type="InterPro" id="IPR040980">
    <property type="entry name" value="SWI2_SNF2"/>
</dbReference>
<dbReference type="SMART" id="SM00487">
    <property type="entry name" value="DEXDc"/>
    <property type="match status" value="1"/>
</dbReference>
<dbReference type="PATRIC" id="fig|1197325.3.peg.522"/>
<dbReference type="InterPro" id="IPR007409">
    <property type="entry name" value="Restrct_endonuc_type1_HsdR_N"/>
</dbReference>
<keyword evidence="4" id="KW-0540">Nuclease</keyword>
<feature type="coiled-coil region" evidence="12">
    <location>
        <begin position="791"/>
        <end position="822"/>
    </location>
</feature>
<comment type="similarity">
    <text evidence="2 11">Belongs to the HsdR family.</text>
</comment>
<evidence type="ECO:0000256" key="1">
    <source>
        <dbReference type="ARBA" id="ARBA00000851"/>
    </source>
</evidence>
<dbReference type="GO" id="GO:0009307">
    <property type="term" value="P:DNA restriction-modification system"/>
    <property type="evidence" value="ECO:0007669"/>
    <property type="project" value="UniProtKB-KW"/>
</dbReference>
<dbReference type="PROSITE" id="PS51192">
    <property type="entry name" value="HELICASE_ATP_BIND_1"/>
    <property type="match status" value="1"/>
</dbReference>
<dbReference type="Pfam" id="PF22679">
    <property type="entry name" value="T1R_D3-like"/>
    <property type="match status" value="1"/>
</dbReference>
<organism evidence="15 16">
    <name type="scientific">Mycoplasma wenyonii (strain Massachusetts)</name>
    <name type="common">Eperythrozoon wenyonii</name>
    <dbReference type="NCBI Taxonomy" id="1197325"/>
    <lineage>
        <taxon>Bacteria</taxon>
        <taxon>Bacillati</taxon>
        <taxon>Mycoplasmatota</taxon>
        <taxon>Mollicutes</taxon>
        <taxon>Mycoplasmataceae</taxon>
        <taxon>Mycoplasma</taxon>
    </lineage>
</organism>
<reference evidence="15 16" key="1">
    <citation type="journal article" date="2012" name="J. Bacteriol.">
        <title>Complete genome sequence of Mycoplasma wenyonii strain Massachusetts.</title>
        <authorList>
            <person name="Dos Santos A.P."/>
            <person name="Guimaraes A.M."/>
            <person name="do Nascimento N.C."/>
            <person name="Sanmiguel P.J."/>
            <person name="Messick J.B."/>
        </authorList>
    </citation>
    <scope>NUCLEOTIDE SEQUENCE [LARGE SCALE GENOMIC DNA]</scope>
    <source>
        <strain evidence="15 16">Massachusetts</strain>
    </source>
</reference>
<keyword evidence="6 11" id="KW-0680">Restriction system</keyword>
<dbReference type="AlphaFoldDB" id="I6ZFA2"/>
<evidence type="ECO:0000259" key="14">
    <source>
        <dbReference type="PROSITE" id="PS51192"/>
    </source>
</evidence>
<dbReference type="EC" id="3.1.21.3" evidence="11"/>
<evidence type="ECO:0000256" key="13">
    <source>
        <dbReference type="SAM" id="MobiDB-lite"/>
    </source>
</evidence>